<evidence type="ECO:0000313" key="7">
    <source>
        <dbReference type="EMBL" id="KXT14781.1"/>
    </source>
</evidence>
<dbReference type="AlphaFoldDB" id="A0A139IJ65"/>
<dbReference type="InterPro" id="IPR050493">
    <property type="entry name" value="FAD-dep_Monooxygenase_BioMet"/>
</dbReference>
<dbReference type="InterPro" id="IPR002938">
    <property type="entry name" value="FAD-bd"/>
</dbReference>
<protein>
    <recommendedName>
        <fullName evidence="6">FAD-binding domain-containing protein</fullName>
    </recommendedName>
</protein>
<evidence type="ECO:0000256" key="4">
    <source>
        <dbReference type="ARBA" id="ARBA00023002"/>
    </source>
</evidence>
<dbReference type="InterPro" id="IPR036188">
    <property type="entry name" value="FAD/NAD-bd_sf"/>
</dbReference>
<reference evidence="7 8" key="1">
    <citation type="submission" date="2015-07" db="EMBL/GenBank/DDBJ databases">
        <title>Comparative genomics of the Sigatoka disease complex on banana suggests a link between parallel evolutionary changes in Pseudocercospora fijiensis and Pseudocercospora eumusae and increased virulence on the banana host.</title>
        <authorList>
            <person name="Chang T.-C."/>
            <person name="Salvucci A."/>
            <person name="Crous P.W."/>
            <person name="Stergiopoulos I."/>
        </authorList>
    </citation>
    <scope>NUCLEOTIDE SEQUENCE [LARGE SCALE GENOMIC DNA]</scope>
    <source>
        <strain evidence="7 8">CBS 116634</strain>
    </source>
</reference>
<gene>
    <name evidence="7" type="ORF">AC579_7799</name>
</gene>
<dbReference type="GO" id="GO:0004497">
    <property type="term" value="F:monooxygenase activity"/>
    <property type="evidence" value="ECO:0007669"/>
    <property type="project" value="UniProtKB-KW"/>
</dbReference>
<evidence type="ECO:0000313" key="8">
    <source>
        <dbReference type="Proteomes" id="UP000073492"/>
    </source>
</evidence>
<evidence type="ECO:0000256" key="3">
    <source>
        <dbReference type="ARBA" id="ARBA00022827"/>
    </source>
</evidence>
<dbReference type="Gene3D" id="3.50.50.60">
    <property type="entry name" value="FAD/NAD(P)-binding domain"/>
    <property type="match status" value="1"/>
</dbReference>
<keyword evidence="5" id="KW-0503">Monooxygenase</keyword>
<keyword evidence="4" id="KW-0560">Oxidoreductase</keyword>
<dbReference type="Pfam" id="PF01494">
    <property type="entry name" value="FAD_binding_3"/>
    <property type="match status" value="1"/>
</dbReference>
<sequence length="173" mass="19311">MGSKAKLEKSFDSFWPSGKKALSYAGDDLKVWQMMDAEPLKSLVDGRLALIGDAAHPFLPFLGQGAAQAMEDGVSIAVLLQQGTTSSEIKPLVKLYDHIRRDWVHYIQEKTRMNGRDEGKGRLTPDELFGVLDFCYVHDEWANTSQILRNWRDSVHRTNGDSLAATGMRKSGV</sequence>
<evidence type="ECO:0000256" key="5">
    <source>
        <dbReference type="ARBA" id="ARBA00023033"/>
    </source>
</evidence>
<dbReference type="GO" id="GO:0071949">
    <property type="term" value="F:FAD binding"/>
    <property type="evidence" value="ECO:0007669"/>
    <property type="project" value="InterPro"/>
</dbReference>
<dbReference type="Proteomes" id="UP000073492">
    <property type="component" value="Unassembled WGS sequence"/>
</dbReference>
<evidence type="ECO:0000259" key="6">
    <source>
        <dbReference type="Pfam" id="PF01494"/>
    </source>
</evidence>
<dbReference type="OrthoDB" id="1047367at2759"/>
<dbReference type="PANTHER" id="PTHR13789:SF317">
    <property type="entry name" value="FAD-BINDING DOMAIN-CONTAINING PROTEIN-RELATED"/>
    <property type="match status" value="1"/>
</dbReference>
<organism evidence="7 8">
    <name type="scientific">Pseudocercospora musae</name>
    <dbReference type="NCBI Taxonomy" id="113226"/>
    <lineage>
        <taxon>Eukaryota</taxon>
        <taxon>Fungi</taxon>
        <taxon>Dikarya</taxon>
        <taxon>Ascomycota</taxon>
        <taxon>Pezizomycotina</taxon>
        <taxon>Dothideomycetes</taxon>
        <taxon>Dothideomycetidae</taxon>
        <taxon>Mycosphaerellales</taxon>
        <taxon>Mycosphaerellaceae</taxon>
        <taxon>Pseudocercospora</taxon>
    </lineage>
</organism>
<name>A0A139IJ65_9PEZI</name>
<dbReference type="PANTHER" id="PTHR13789">
    <property type="entry name" value="MONOOXYGENASE"/>
    <property type="match status" value="1"/>
</dbReference>
<comment type="similarity">
    <text evidence="1">Belongs to the paxM FAD-dependent monooxygenase family.</text>
</comment>
<dbReference type="SUPFAM" id="SSF51905">
    <property type="entry name" value="FAD/NAD(P)-binding domain"/>
    <property type="match status" value="1"/>
</dbReference>
<keyword evidence="2" id="KW-0285">Flavoprotein</keyword>
<evidence type="ECO:0000256" key="2">
    <source>
        <dbReference type="ARBA" id="ARBA00022630"/>
    </source>
</evidence>
<accession>A0A139IJ65</accession>
<proteinExistence type="inferred from homology"/>
<comment type="caution">
    <text evidence="7">The sequence shown here is derived from an EMBL/GenBank/DDBJ whole genome shotgun (WGS) entry which is preliminary data.</text>
</comment>
<evidence type="ECO:0000256" key="1">
    <source>
        <dbReference type="ARBA" id="ARBA00007992"/>
    </source>
</evidence>
<dbReference type="EMBL" id="LFZO01000075">
    <property type="protein sequence ID" value="KXT14781.1"/>
    <property type="molecule type" value="Genomic_DNA"/>
</dbReference>
<dbReference type="STRING" id="113226.A0A139IJ65"/>
<feature type="domain" description="FAD-binding" evidence="6">
    <location>
        <begin position="37"/>
        <end position="105"/>
    </location>
</feature>
<keyword evidence="8" id="KW-1185">Reference proteome</keyword>
<keyword evidence="3" id="KW-0274">FAD</keyword>